<reference evidence="1 2" key="1">
    <citation type="journal article" date="2024" name="Ann. Entomol. Soc. Am.">
        <title>Genomic analyses of the southern and eastern yellowjacket wasps (Hymenoptera: Vespidae) reveal evolutionary signatures of social life.</title>
        <authorList>
            <person name="Catto M.A."/>
            <person name="Caine P.B."/>
            <person name="Orr S.E."/>
            <person name="Hunt B.G."/>
            <person name="Goodisman M.A.D."/>
        </authorList>
    </citation>
    <scope>NUCLEOTIDE SEQUENCE [LARGE SCALE GENOMIC DNA]</scope>
    <source>
        <strain evidence="1">232</strain>
        <tissue evidence="1">Head and thorax</tissue>
    </source>
</reference>
<evidence type="ECO:0000313" key="2">
    <source>
        <dbReference type="Proteomes" id="UP001607303"/>
    </source>
</evidence>
<organism evidence="1 2">
    <name type="scientific">Vespula maculifrons</name>
    <name type="common">Eastern yellow jacket</name>
    <name type="synonym">Wasp</name>
    <dbReference type="NCBI Taxonomy" id="7453"/>
    <lineage>
        <taxon>Eukaryota</taxon>
        <taxon>Metazoa</taxon>
        <taxon>Ecdysozoa</taxon>
        <taxon>Arthropoda</taxon>
        <taxon>Hexapoda</taxon>
        <taxon>Insecta</taxon>
        <taxon>Pterygota</taxon>
        <taxon>Neoptera</taxon>
        <taxon>Endopterygota</taxon>
        <taxon>Hymenoptera</taxon>
        <taxon>Apocrita</taxon>
        <taxon>Aculeata</taxon>
        <taxon>Vespoidea</taxon>
        <taxon>Vespidae</taxon>
        <taxon>Vespinae</taxon>
        <taxon>Vespula</taxon>
    </lineage>
</organism>
<dbReference type="Proteomes" id="UP001607303">
    <property type="component" value="Unassembled WGS sequence"/>
</dbReference>
<sequence length="106" mass="11797">MNFPFEVGRVNRIVLFSIKNSSRKENTLTRSTQHVARGDLLSGSDLSAGAYDHLHGGGTCPRHEISLRICRWRESDHDISITRALLQPSRRARVGGVNSVELSISQ</sequence>
<protein>
    <submittedName>
        <fullName evidence="1">Uncharacterized protein</fullName>
    </submittedName>
</protein>
<evidence type="ECO:0000313" key="1">
    <source>
        <dbReference type="EMBL" id="KAL2722132.1"/>
    </source>
</evidence>
<accession>A0ABD2AND1</accession>
<keyword evidence="2" id="KW-1185">Reference proteome</keyword>
<comment type="caution">
    <text evidence="1">The sequence shown here is derived from an EMBL/GenBank/DDBJ whole genome shotgun (WGS) entry which is preliminary data.</text>
</comment>
<proteinExistence type="predicted"/>
<dbReference type="EMBL" id="JAYRBN010000116">
    <property type="protein sequence ID" value="KAL2722132.1"/>
    <property type="molecule type" value="Genomic_DNA"/>
</dbReference>
<dbReference type="AlphaFoldDB" id="A0ABD2AND1"/>
<gene>
    <name evidence="1" type="ORF">V1477_020952</name>
</gene>
<name>A0ABD2AND1_VESMC</name>